<dbReference type="PROSITE" id="PS00316">
    <property type="entry name" value="THAUMATIN_1"/>
    <property type="match status" value="1"/>
</dbReference>
<evidence type="ECO:0000313" key="2">
    <source>
        <dbReference type="EMBL" id="KHN37947.1"/>
    </source>
</evidence>
<accession>A0A0B2S1F3</accession>
<comment type="similarity">
    <text evidence="1">Belongs to the thaumatin family.</text>
</comment>
<gene>
    <name evidence="2" type="ORF">glysoja_049412</name>
</gene>
<dbReference type="Gene3D" id="2.60.110.10">
    <property type="entry name" value="Thaumatin"/>
    <property type="match status" value="1"/>
</dbReference>
<evidence type="ECO:0000256" key="1">
    <source>
        <dbReference type="ARBA" id="ARBA00010607"/>
    </source>
</evidence>
<protein>
    <submittedName>
        <fullName evidence="2">Uridine nucleosidase 1</fullName>
        <ecNumber evidence="2">3.2.2.-</ecNumber>
    </submittedName>
</protein>
<dbReference type="GO" id="GO:0016799">
    <property type="term" value="F:hydrolase activity, hydrolyzing N-glycosyl compounds"/>
    <property type="evidence" value="ECO:0007669"/>
    <property type="project" value="InterPro"/>
</dbReference>
<keyword evidence="2" id="KW-0378">Hydrolase</keyword>
<dbReference type="Pfam" id="PF00314">
    <property type="entry name" value="Thaumatin"/>
    <property type="match status" value="1"/>
</dbReference>
<keyword evidence="2" id="KW-0326">Glycosidase</keyword>
<dbReference type="InterPro" id="IPR037176">
    <property type="entry name" value="Osmotin/thaumatin-like_sf"/>
</dbReference>
<dbReference type="EMBL" id="KN646747">
    <property type="protein sequence ID" value="KHN37947.1"/>
    <property type="molecule type" value="Genomic_DNA"/>
</dbReference>
<dbReference type="SUPFAM" id="SSF53590">
    <property type="entry name" value="Nucleoside hydrolase"/>
    <property type="match status" value="1"/>
</dbReference>
<dbReference type="PROSITE" id="PS51367">
    <property type="entry name" value="THAUMATIN_2"/>
    <property type="match status" value="1"/>
</dbReference>
<dbReference type="InterPro" id="IPR036452">
    <property type="entry name" value="Ribo_hydro-like"/>
</dbReference>
<dbReference type="Gene3D" id="3.90.245.10">
    <property type="entry name" value="Ribonucleoside hydrolase-like"/>
    <property type="match status" value="1"/>
</dbReference>
<dbReference type="InterPro" id="IPR017949">
    <property type="entry name" value="Thaumatin_CS"/>
</dbReference>
<reference evidence="2" key="1">
    <citation type="submission" date="2014-07" db="EMBL/GenBank/DDBJ databases">
        <title>Identification of a novel salt tolerance gene in wild soybean by whole-genome sequencing.</title>
        <authorList>
            <person name="Lam H.-M."/>
            <person name="Qi X."/>
            <person name="Li M.-W."/>
            <person name="Liu X."/>
            <person name="Xie M."/>
            <person name="Ni M."/>
            <person name="Xu X."/>
        </authorList>
    </citation>
    <scope>NUCLEOTIDE SEQUENCE [LARGE SCALE GENOMIC DNA]</scope>
    <source>
        <tissue evidence="2">Root</tissue>
    </source>
</reference>
<dbReference type="AlphaFoldDB" id="A0A0B2S1F3"/>
<proteinExistence type="inferred from homology"/>
<dbReference type="EC" id="3.2.2.-" evidence="2"/>
<dbReference type="InterPro" id="IPR001938">
    <property type="entry name" value="Thaumatin"/>
</dbReference>
<dbReference type="Proteomes" id="UP000053555">
    <property type="component" value="Unassembled WGS sequence"/>
</dbReference>
<name>A0A0B2S1F3_GLYSO</name>
<organism evidence="2">
    <name type="scientific">Glycine soja</name>
    <name type="common">Wild soybean</name>
    <dbReference type="NCBI Taxonomy" id="3848"/>
    <lineage>
        <taxon>Eukaryota</taxon>
        <taxon>Viridiplantae</taxon>
        <taxon>Streptophyta</taxon>
        <taxon>Embryophyta</taxon>
        <taxon>Tracheophyta</taxon>
        <taxon>Spermatophyta</taxon>
        <taxon>Magnoliopsida</taxon>
        <taxon>eudicotyledons</taxon>
        <taxon>Gunneridae</taxon>
        <taxon>Pentapetalae</taxon>
        <taxon>rosids</taxon>
        <taxon>fabids</taxon>
        <taxon>Fabales</taxon>
        <taxon>Fabaceae</taxon>
        <taxon>Papilionoideae</taxon>
        <taxon>50 kb inversion clade</taxon>
        <taxon>NPAAA clade</taxon>
        <taxon>indigoferoid/millettioid clade</taxon>
        <taxon>Phaseoleae</taxon>
        <taxon>Glycine</taxon>
        <taxon>Glycine subgen. Soja</taxon>
    </lineage>
</organism>
<dbReference type="PANTHER" id="PTHR31048">
    <property type="entry name" value="OS03G0233200 PROTEIN"/>
    <property type="match status" value="1"/>
</dbReference>
<sequence length="199" mass="21406">MPCVADFVHGKDGLGNTFLPSPKGEKIEKSASEFLVEKVSEYPSEAINGDSTFASKVKRIVILGGAFFALGNVNPAAEANCNYTVWPALVSNGNATLSTSDFKFRTGESHTVSTLATWEGKTWGCTRCSINSAIGSFSCVTGDCGSGNMECSKKDKSPQVAMTVMINVSNNMGGCDFHEVNLESGFNVHSSRWHSWKWL</sequence>
<dbReference type="SMART" id="SM00205">
    <property type="entry name" value="THN"/>
    <property type="match status" value="1"/>
</dbReference>
<dbReference type="SUPFAM" id="SSF49870">
    <property type="entry name" value="Osmotin, thaumatin-like protein"/>
    <property type="match status" value="1"/>
</dbReference>